<dbReference type="SUPFAM" id="SSF53098">
    <property type="entry name" value="Ribonuclease H-like"/>
    <property type="match status" value="1"/>
</dbReference>
<dbReference type="GO" id="GO:0015074">
    <property type="term" value="P:DNA integration"/>
    <property type="evidence" value="ECO:0007669"/>
    <property type="project" value="InterPro"/>
</dbReference>
<dbReference type="STRING" id="5643.A0A060SE96"/>
<evidence type="ECO:0000313" key="4">
    <source>
        <dbReference type="EMBL" id="CDO72546.1"/>
    </source>
</evidence>
<evidence type="ECO:0000259" key="3">
    <source>
        <dbReference type="PROSITE" id="PS50994"/>
    </source>
</evidence>
<name>A0A060SE96_PYCCI</name>
<feature type="compositionally biased region" description="Acidic residues" evidence="2">
    <location>
        <begin position="365"/>
        <end position="379"/>
    </location>
</feature>
<dbReference type="EMBL" id="CCBP010000114">
    <property type="protein sequence ID" value="CDO72546.1"/>
    <property type="molecule type" value="Genomic_DNA"/>
</dbReference>
<evidence type="ECO:0000256" key="2">
    <source>
        <dbReference type="SAM" id="MobiDB-lite"/>
    </source>
</evidence>
<dbReference type="HOGENOM" id="CLU_000384_22_0_1"/>
<feature type="domain" description="Integrase catalytic" evidence="3">
    <location>
        <begin position="117"/>
        <end position="216"/>
    </location>
</feature>
<dbReference type="InterPro" id="IPR036397">
    <property type="entry name" value="RNaseH_sf"/>
</dbReference>
<dbReference type="PANTHER" id="PTHR48475">
    <property type="entry name" value="RIBONUCLEASE H"/>
    <property type="match status" value="1"/>
</dbReference>
<dbReference type="InterPro" id="IPR012337">
    <property type="entry name" value="RNaseH-like_sf"/>
</dbReference>
<gene>
    <name evidence="4" type="ORF">BN946_scf184983.g29</name>
</gene>
<dbReference type="PANTHER" id="PTHR48475:SF1">
    <property type="entry name" value="RNASE H TYPE-1 DOMAIN-CONTAINING PROTEIN"/>
    <property type="match status" value="1"/>
</dbReference>
<keyword evidence="1" id="KW-0694">RNA-binding</keyword>
<dbReference type="InterPro" id="IPR001584">
    <property type="entry name" value="Integrase_cat-core"/>
</dbReference>
<sequence length="402" mass="45722">MPYSEQAKKADERLRNVEAWLRTLTRPDGLSDTEYATFVRYAQNFFSDDRKLWRKSTDGAHKLVVWPEKRLDILRAAHDHLGHRGQMANAPLRERSHPRGLHLPGPHLSLGLSFVELVTDNGSAFLSAVRDLEKRFNLHHIKISPYNSKANGIVERSHFDTRQVLFKAAEGDQKRWSQVAHYAFWAERVTVRKRMGCSPYFAVTGCHPVLPMDIAEATYLSPPPTSLLSSGELIARRAIELQKRHDQLSLLKSRVYRARIEAAKKFERDHPATIRDFDFKPGSLVLMRHMQIEKSLNRKMRPRYTGPLVVVSRNRGGAYVLCELDGSVLHRAIAAFRLVPYLPRKAIALPPGFADISRKRLDELISSEDDGEDDEEPEISQELAADTGEDKANESEGSDEDN</sequence>
<dbReference type="Proteomes" id="UP000029665">
    <property type="component" value="Unassembled WGS sequence"/>
</dbReference>
<comment type="caution">
    <text evidence="4">The sequence shown here is derived from an EMBL/GenBank/DDBJ whole genome shotgun (WGS) entry which is preliminary data.</text>
</comment>
<dbReference type="PROSITE" id="PS50994">
    <property type="entry name" value="INTEGRASE"/>
    <property type="match status" value="1"/>
</dbReference>
<dbReference type="OrthoDB" id="446925at2759"/>
<dbReference type="AlphaFoldDB" id="A0A060SE96"/>
<dbReference type="OMA" id="RGQMANA"/>
<evidence type="ECO:0000256" key="1">
    <source>
        <dbReference type="ARBA" id="ARBA00022884"/>
    </source>
</evidence>
<accession>A0A060SE96</accession>
<evidence type="ECO:0000313" key="5">
    <source>
        <dbReference type="Proteomes" id="UP000029665"/>
    </source>
</evidence>
<keyword evidence="5" id="KW-1185">Reference proteome</keyword>
<dbReference type="GO" id="GO:0005634">
    <property type="term" value="C:nucleus"/>
    <property type="evidence" value="ECO:0007669"/>
    <property type="project" value="UniProtKB-ARBA"/>
</dbReference>
<protein>
    <recommendedName>
        <fullName evidence="3">Integrase catalytic domain-containing protein</fullName>
    </recommendedName>
</protein>
<proteinExistence type="predicted"/>
<feature type="region of interest" description="Disordered" evidence="2">
    <location>
        <begin position="364"/>
        <end position="402"/>
    </location>
</feature>
<organism evidence="4 5">
    <name type="scientific">Pycnoporus cinnabarinus</name>
    <name type="common">Cinnabar-red polypore</name>
    <name type="synonym">Trametes cinnabarina</name>
    <dbReference type="NCBI Taxonomy" id="5643"/>
    <lineage>
        <taxon>Eukaryota</taxon>
        <taxon>Fungi</taxon>
        <taxon>Dikarya</taxon>
        <taxon>Basidiomycota</taxon>
        <taxon>Agaricomycotina</taxon>
        <taxon>Agaricomycetes</taxon>
        <taxon>Polyporales</taxon>
        <taxon>Polyporaceae</taxon>
        <taxon>Trametes</taxon>
    </lineage>
</organism>
<dbReference type="Gene3D" id="3.30.420.10">
    <property type="entry name" value="Ribonuclease H-like superfamily/Ribonuclease H"/>
    <property type="match status" value="1"/>
</dbReference>
<dbReference type="GO" id="GO:0003723">
    <property type="term" value="F:RNA binding"/>
    <property type="evidence" value="ECO:0007669"/>
    <property type="project" value="UniProtKB-KW"/>
</dbReference>
<reference evidence="4" key="1">
    <citation type="submission" date="2014-01" db="EMBL/GenBank/DDBJ databases">
        <title>The genome of the white-rot fungus Pycnoporus cinnabarinus: a basidiomycete model with a versatile arsenal for lignocellulosic biomass breakdown.</title>
        <authorList>
            <person name="Levasseur A."/>
            <person name="Lomascolo A."/>
            <person name="Ruiz-Duenas F.J."/>
            <person name="Uzan E."/>
            <person name="Piumi F."/>
            <person name="Kues U."/>
            <person name="Ram A.F.J."/>
            <person name="Murat C."/>
            <person name="Haon M."/>
            <person name="Benoit I."/>
            <person name="Arfi Y."/>
            <person name="Chevret D."/>
            <person name="Drula E."/>
            <person name="Kwon M.J."/>
            <person name="Gouret P."/>
            <person name="Lesage-Meessen L."/>
            <person name="Lombard V."/>
            <person name="Mariette J."/>
            <person name="Noirot C."/>
            <person name="Park J."/>
            <person name="Patyshakuliyeva A."/>
            <person name="Wieneger R.A.B."/>
            <person name="Wosten H.A.B."/>
            <person name="Martin F."/>
            <person name="Coutinho P.M."/>
            <person name="de Vries R."/>
            <person name="Martinez A.T."/>
            <person name="Klopp C."/>
            <person name="Pontarotti P."/>
            <person name="Henrissat B."/>
            <person name="Record E."/>
        </authorList>
    </citation>
    <scope>NUCLEOTIDE SEQUENCE [LARGE SCALE GENOMIC DNA]</scope>
    <source>
        <strain evidence="4">BRFM137</strain>
    </source>
</reference>